<dbReference type="EMBL" id="PQIB02000010">
    <property type="protein sequence ID" value="RLM91741.1"/>
    <property type="molecule type" value="Genomic_DNA"/>
</dbReference>
<dbReference type="Proteomes" id="UP000275267">
    <property type="component" value="Unassembled WGS sequence"/>
</dbReference>
<keyword evidence="2" id="KW-1185">Reference proteome</keyword>
<dbReference type="SUPFAM" id="SSF53098">
    <property type="entry name" value="Ribonuclease H-like"/>
    <property type="match status" value="1"/>
</dbReference>
<name>A0A3L6QXM0_PANMI</name>
<dbReference type="STRING" id="4540.A0A3L6QXM0"/>
<dbReference type="PANTHER" id="PTHR46481:SF5">
    <property type="entry name" value="OS08G0393150 PROTEIN"/>
    <property type="match status" value="1"/>
</dbReference>
<evidence type="ECO:0000313" key="2">
    <source>
        <dbReference type="Proteomes" id="UP000275267"/>
    </source>
</evidence>
<dbReference type="PANTHER" id="PTHR46481">
    <property type="entry name" value="ZINC FINGER BED DOMAIN-CONTAINING PROTEIN 4"/>
    <property type="match status" value="1"/>
</dbReference>
<dbReference type="AlphaFoldDB" id="A0A3L6QXM0"/>
<comment type="caution">
    <text evidence="1">The sequence shown here is derived from an EMBL/GenBank/DDBJ whole genome shotgun (WGS) entry which is preliminary data.</text>
</comment>
<protein>
    <submittedName>
        <fullName evidence="1">Zinc finger BED domain-containing protein RICESLEEPER 2-like</fullName>
    </submittedName>
</protein>
<dbReference type="InterPro" id="IPR052035">
    <property type="entry name" value="ZnF_BED_domain_contain"/>
</dbReference>
<accession>A0A3L6QXM0</accession>
<gene>
    <name evidence="1" type="ORF">C2845_PM08G16320</name>
</gene>
<proteinExistence type="predicted"/>
<evidence type="ECO:0000313" key="1">
    <source>
        <dbReference type="EMBL" id="RLM91741.1"/>
    </source>
</evidence>
<sequence length="154" mass="17259">MFTITLDNASNNKVACDLLQENGKADMLFGGEHLHIRCCAHILNILVQDGMNVAGPAIELIRDLVRHVNSSASRIQAFNEIAERECFPTKAGLVLDVPNRWNSTHGMILEAVEYKIVLKRYATSQQQHFLTEDEWSKAESIGKFLGVFEETTKA</sequence>
<dbReference type="InterPro" id="IPR012337">
    <property type="entry name" value="RNaseH-like_sf"/>
</dbReference>
<reference evidence="2" key="1">
    <citation type="journal article" date="2019" name="Nat. Commun.">
        <title>The genome of broomcorn millet.</title>
        <authorList>
            <person name="Zou C."/>
            <person name="Miki D."/>
            <person name="Li D."/>
            <person name="Tang Q."/>
            <person name="Xiao L."/>
            <person name="Rajput S."/>
            <person name="Deng P."/>
            <person name="Jia W."/>
            <person name="Huang R."/>
            <person name="Zhang M."/>
            <person name="Sun Y."/>
            <person name="Hu J."/>
            <person name="Fu X."/>
            <person name="Schnable P.S."/>
            <person name="Li F."/>
            <person name="Zhang H."/>
            <person name="Feng B."/>
            <person name="Zhu X."/>
            <person name="Liu R."/>
            <person name="Schnable J.C."/>
            <person name="Zhu J.-K."/>
            <person name="Zhang H."/>
        </authorList>
    </citation>
    <scope>NUCLEOTIDE SEQUENCE [LARGE SCALE GENOMIC DNA]</scope>
</reference>
<organism evidence="1 2">
    <name type="scientific">Panicum miliaceum</name>
    <name type="common">Proso millet</name>
    <name type="synonym">Broomcorn millet</name>
    <dbReference type="NCBI Taxonomy" id="4540"/>
    <lineage>
        <taxon>Eukaryota</taxon>
        <taxon>Viridiplantae</taxon>
        <taxon>Streptophyta</taxon>
        <taxon>Embryophyta</taxon>
        <taxon>Tracheophyta</taxon>
        <taxon>Spermatophyta</taxon>
        <taxon>Magnoliopsida</taxon>
        <taxon>Liliopsida</taxon>
        <taxon>Poales</taxon>
        <taxon>Poaceae</taxon>
        <taxon>PACMAD clade</taxon>
        <taxon>Panicoideae</taxon>
        <taxon>Panicodae</taxon>
        <taxon>Paniceae</taxon>
        <taxon>Panicinae</taxon>
        <taxon>Panicum</taxon>
        <taxon>Panicum sect. Panicum</taxon>
    </lineage>
</organism>
<dbReference type="OrthoDB" id="691693at2759"/>